<dbReference type="SUPFAM" id="SSF49265">
    <property type="entry name" value="Fibronectin type III"/>
    <property type="match status" value="1"/>
</dbReference>
<keyword evidence="2" id="KW-0808">Transferase</keyword>
<dbReference type="InterPro" id="IPR000719">
    <property type="entry name" value="Prot_kinase_dom"/>
</dbReference>
<dbReference type="Gene3D" id="1.10.510.10">
    <property type="entry name" value="Transferase(Phosphotransferase) domain 1"/>
    <property type="match status" value="1"/>
</dbReference>
<organism evidence="10 11">
    <name type="scientific">Holothuria leucospilota</name>
    <name type="common">Black long sea cucumber</name>
    <name type="synonym">Mertensiothuria leucospilota</name>
    <dbReference type="NCBI Taxonomy" id="206669"/>
    <lineage>
        <taxon>Eukaryota</taxon>
        <taxon>Metazoa</taxon>
        <taxon>Echinodermata</taxon>
        <taxon>Eleutherozoa</taxon>
        <taxon>Echinozoa</taxon>
        <taxon>Holothuroidea</taxon>
        <taxon>Aspidochirotacea</taxon>
        <taxon>Aspidochirotida</taxon>
        <taxon>Holothuriidae</taxon>
        <taxon>Holothuria</taxon>
    </lineage>
</organism>
<dbReference type="Proteomes" id="UP001152320">
    <property type="component" value="Chromosome 23"/>
</dbReference>
<feature type="compositionally biased region" description="Basic and acidic residues" evidence="7">
    <location>
        <begin position="92"/>
        <end position="107"/>
    </location>
</feature>
<accession>A0A9Q0YGM6</accession>
<dbReference type="FunFam" id="1.10.510.10:FF:000594">
    <property type="entry name" value="Myosin light chain kinase isoform-III"/>
    <property type="match status" value="1"/>
</dbReference>
<dbReference type="PROSITE" id="PS50011">
    <property type="entry name" value="PROTEIN_KINASE_DOM"/>
    <property type="match status" value="1"/>
</dbReference>
<comment type="caution">
    <text evidence="10">The sequence shown here is derived from an EMBL/GenBank/DDBJ whole genome shotgun (WGS) entry which is preliminary data.</text>
</comment>
<feature type="domain" description="Fibronectin type-III" evidence="9">
    <location>
        <begin position="106"/>
        <end position="203"/>
    </location>
</feature>
<dbReference type="GO" id="GO:0005634">
    <property type="term" value="C:nucleus"/>
    <property type="evidence" value="ECO:0007669"/>
    <property type="project" value="TreeGrafter"/>
</dbReference>
<dbReference type="CDD" id="cd14103">
    <property type="entry name" value="STKc_MLCK"/>
    <property type="match status" value="1"/>
</dbReference>
<dbReference type="Pfam" id="PF00041">
    <property type="entry name" value="fn3"/>
    <property type="match status" value="1"/>
</dbReference>
<dbReference type="PROSITE" id="PS00107">
    <property type="entry name" value="PROTEIN_KINASE_ATP"/>
    <property type="match status" value="1"/>
</dbReference>
<evidence type="ECO:0000313" key="10">
    <source>
        <dbReference type="EMBL" id="KAJ8019827.1"/>
    </source>
</evidence>
<dbReference type="EMBL" id="JAIZAY010000023">
    <property type="protein sequence ID" value="KAJ8019827.1"/>
    <property type="molecule type" value="Genomic_DNA"/>
</dbReference>
<dbReference type="PROSITE" id="PS00108">
    <property type="entry name" value="PROTEIN_KINASE_ST"/>
    <property type="match status" value="1"/>
</dbReference>
<dbReference type="Gene3D" id="3.30.200.20">
    <property type="entry name" value="Phosphorylase Kinase, domain 1"/>
    <property type="match status" value="1"/>
</dbReference>
<dbReference type="InterPro" id="IPR011009">
    <property type="entry name" value="Kinase-like_dom_sf"/>
</dbReference>
<dbReference type="FunFam" id="3.30.200.20:FF:000042">
    <property type="entry name" value="Aurora kinase A"/>
    <property type="match status" value="1"/>
</dbReference>
<evidence type="ECO:0000256" key="7">
    <source>
        <dbReference type="SAM" id="MobiDB-lite"/>
    </source>
</evidence>
<dbReference type="SUPFAM" id="SSF56112">
    <property type="entry name" value="Protein kinase-like (PK-like)"/>
    <property type="match status" value="1"/>
</dbReference>
<keyword evidence="11" id="KW-1185">Reference proteome</keyword>
<sequence>MAFNCSTLKDCDELISTDKLWCKTLAVWSLSVVLQSPIKPVKNFPEATMPPPPPWSKQLKSTGNNSTKPSTAKPSTTKPSTTKPSTTPTKNSKPEPKKSSGPKKEPPDPPAAKPFVAKCANGILKIVWPGTTYDGGCIVTGYLVEIYDESTKKWKTLTSNVFSTGYDVKGLKPDGKYKFRVSCINEVGTSKPSTESDVIIPKDHEGEGAQADEEDEPDEAAFEPRNVVVQKKDPKSLYDIKEELGKGRFGTVNKCVEKSSKKVLAAKHIKAENDRDRQEVEHEIEIMKILQHPKLLQLYDAFDNGKNMVMILEYVSGGELFERVIDEEFDLTEKECTFFLRQICEGVKFMHSKDILHLDMKPENILCIRKNSNKIKIIDFGLAQKLSPGLQVSCGTPEFLAPEVVSYDEVSKTTDMWSVGVICYVLLSGLSPFMGDHDGETMTNILKVEYDFDDECFDEISDLAKDFIEKLLLEDQEERMTAEDCLNHDWLKKELKTTIALKKGNLKKYVIKRKWQKAINAVRAAVRVKMLAQ</sequence>
<dbReference type="CDD" id="cd00063">
    <property type="entry name" value="FN3"/>
    <property type="match status" value="1"/>
</dbReference>
<keyword evidence="1" id="KW-0723">Serine/threonine-protein kinase</keyword>
<dbReference type="InterPro" id="IPR036116">
    <property type="entry name" value="FN3_sf"/>
</dbReference>
<dbReference type="SMART" id="SM00220">
    <property type="entry name" value="S_TKc"/>
    <property type="match status" value="1"/>
</dbReference>
<feature type="domain" description="Protein kinase" evidence="8">
    <location>
        <begin position="238"/>
        <end position="491"/>
    </location>
</feature>
<evidence type="ECO:0000256" key="6">
    <source>
        <dbReference type="PROSITE-ProRule" id="PRU10141"/>
    </source>
</evidence>
<keyword evidence="4 10" id="KW-0418">Kinase</keyword>
<dbReference type="Gene3D" id="2.60.40.10">
    <property type="entry name" value="Immunoglobulins"/>
    <property type="match status" value="1"/>
</dbReference>
<evidence type="ECO:0000259" key="9">
    <source>
        <dbReference type="PROSITE" id="PS50853"/>
    </source>
</evidence>
<dbReference type="GO" id="GO:0043065">
    <property type="term" value="P:positive regulation of apoptotic process"/>
    <property type="evidence" value="ECO:0007669"/>
    <property type="project" value="TreeGrafter"/>
</dbReference>
<evidence type="ECO:0000256" key="1">
    <source>
        <dbReference type="ARBA" id="ARBA00022527"/>
    </source>
</evidence>
<dbReference type="PANTHER" id="PTHR24342:SF20">
    <property type="entry name" value="MYOSIN LIGHT CHAIN KINASE, SMOOTH MUSCLE"/>
    <property type="match status" value="1"/>
</dbReference>
<dbReference type="GO" id="GO:0004674">
    <property type="term" value="F:protein serine/threonine kinase activity"/>
    <property type="evidence" value="ECO:0007669"/>
    <property type="project" value="UniProtKB-KW"/>
</dbReference>
<evidence type="ECO:0000256" key="3">
    <source>
        <dbReference type="ARBA" id="ARBA00022741"/>
    </source>
</evidence>
<feature type="binding site" evidence="6">
    <location>
        <position position="267"/>
    </location>
    <ligand>
        <name>ATP</name>
        <dbReference type="ChEBI" id="CHEBI:30616"/>
    </ligand>
</feature>
<protein>
    <submittedName>
        <fullName evidence="10">Myosin light chain kinase, smooth muscle</fullName>
    </submittedName>
</protein>
<dbReference type="SMART" id="SM00060">
    <property type="entry name" value="FN3"/>
    <property type="match status" value="1"/>
</dbReference>
<dbReference type="GO" id="GO:0005524">
    <property type="term" value="F:ATP binding"/>
    <property type="evidence" value="ECO:0007669"/>
    <property type="project" value="UniProtKB-UniRule"/>
</dbReference>
<keyword evidence="3 6" id="KW-0547">Nucleotide-binding</keyword>
<name>A0A9Q0YGM6_HOLLE</name>
<dbReference type="AlphaFoldDB" id="A0A9Q0YGM6"/>
<proteinExistence type="predicted"/>
<dbReference type="GO" id="GO:0035556">
    <property type="term" value="P:intracellular signal transduction"/>
    <property type="evidence" value="ECO:0007669"/>
    <property type="project" value="TreeGrafter"/>
</dbReference>
<keyword evidence="5 6" id="KW-0067">ATP-binding</keyword>
<dbReference type="InterPro" id="IPR008271">
    <property type="entry name" value="Ser/Thr_kinase_AS"/>
</dbReference>
<evidence type="ECO:0000313" key="11">
    <source>
        <dbReference type="Proteomes" id="UP001152320"/>
    </source>
</evidence>
<dbReference type="InterPro" id="IPR003961">
    <property type="entry name" value="FN3_dom"/>
</dbReference>
<reference evidence="10" key="1">
    <citation type="submission" date="2021-10" db="EMBL/GenBank/DDBJ databases">
        <title>Tropical sea cucumber genome reveals ecological adaptation and Cuvierian tubules defense mechanism.</title>
        <authorList>
            <person name="Chen T."/>
        </authorList>
    </citation>
    <scope>NUCLEOTIDE SEQUENCE</scope>
    <source>
        <strain evidence="10">Nanhai2018</strain>
        <tissue evidence="10">Muscle</tissue>
    </source>
</reference>
<feature type="compositionally biased region" description="Low complexity" evidence="7">
    <location>
        <begin position="66"/>
        <end position="91"/>
    </location>
</feature>
<gene>
    <name evidence="10" type="ORF">HOLleu_41579</name>
</gene>
<dbReference type="OrthoDB" id="10260894at2759"/>
<dbReference type="PROSITE" id="PS50853">
    <property type="entry name" value="FN3"/>
    <property type="match status" value="1"/>
</dbReference>
<dbReference type="InterPro" id="IPR017441">
    <property type="entry name" value="Protein_kinase_ATP_BS"/>
</dbReference>
<dbReference type="Pfam" id="PF00069">
    <property type="entry name" value="Pkinase"/>
    <property type="match status" value="1"/>
</dbReference>
<evidence type="ECO:0000256" key="4">
    <source>
        <dbReference type="ARBA" id="ARBA00022777"/>
    </source>
</evidence>
<dbReference type="InterPro" id="IPR013783">
    <property type="entry name" value="Ig-like_fold"/>
</dbReference>
<evidence type="ECO:0000256" key="5">
    <source>
        <dbReference type="ARBA" id="ARBA00022840"/>
    </source>
</evidence>
<evidence type="ECO:0000256" key="2">
    <source>
        <dbReference type="ARBA" id="ARBA00022679"/>
    </source>
</evidence>
<feature type="region of interest" description="Disordered" evidence="7">
    <location>
        <begin position="43"/>
        <end position="113"/>
    </location>
</feature>
<evidence type="ECO:0000259" key="8">
    <source>
        <dbReference type="PROSITE" id="PS50011"/>
    </source>
</evidence>
<dbReference type="PANTHER" id="PTHR24342">
    <property type="entry name" value="SERINE/THREONINE-PROTEIN KINASE 17"/>
    <property type="match status" value="1"/>
</dbReference>